<sequence>MTTDLETLATALYVKIDDSLAGARRWGRPPRLTDAELLTLAVMQTVLGFVSETRWLRFARAHLSAEFPYLPEQSGYNKRLRSANSLISRFIRTLARDTDLWHDDVWIVDSTPVECARSRPTVKRSELAGWAGYGYCPSHSRFFWGLRLHLICTPGGLPIAWALANPKIDEREVLTDMLTGDQDLLATHPGQTIIGDKGYVSKHLDTFLAEHRLTLLRPSYRNLKPRPGERLLKPIRQLIESVNDTLKGQLDLERHGARTPAGVLARIGQRILTLTAAIWHNRQTGTPTTRSLIAYDH</sequence>
<dbReference type="InterPro" id="IPR025668">
    <property type="entry name" value="Tnp_DDE_dom"/>
</dbReference>
<evidence type="ECO:0000313" key="3">
    <source>
        <dbReference type="Proteomes" id="UP000509303"/>
    </source>
</evidence>
<keyword evidence="3" id="KW-1185">Reference proteome</keyword>
<dbReference type="NCBIfam" id="NF033520">
    <property type="entry name" value="transpos_IS982"/>
    <property type="match status" value="1"/>
</dbReference>
<gene>
    <name evidence="2" type="ORF">HUT08_21525</name>
</gene>
<accession>A0A7H8NB74</accession>
<evidence type="ECO:0000313" key="2">
    <source>
        <dbReference type="EMBL" id="QKW51674.1"/>
    </source>
</evidence>
<organism evidence="2 3">
    <name type="scientific">Streptomyces buecherae</name>
    <dbReference type="NCBI Taxonomy" id="2763006"/>
    <lineage>
        <taxon>Bacteria</taxon>
        <taxon>Bacillati</taxon>
        <taxon>Actinomycetota</taxon>
        <taxon>Actinomycetes</taxon>
        <taxon>Kitasatosporales</taxon>
        <taxon>Streptomycetaceae</taxon>
        <taxon>Streptomyces</taxon>
    </lineage>
</organism>
<name>A0A7H8NB74_9ACTN</name>
<proteinExistence type="predicted"/>
<dbReference type="EMBL" id="CP054929">
    <property type="protein sequence ID" value="QKW51674.1"/>
    <property type="molecule type" value="Genomic_DNA"/>
</dbReference>
<protein>
    <submittedName>
        <fullName evidence="2">IS982 family transposase</fullName>
    </submittedName>
</protein>
<evidence type="ECO:0000259" key="1">
    <source>
        <dbReference type="Pfam" id="PF13612"/>
    </source>
</evidence>
<reference evidence="2 3" key="1">
    <citation type="submission" date="2020-06" db="EMBL/GenBank/DDBJ databases">
        <title>Genome mining for natural products.</title>
        <authorList>
            <person name="Zhang B."/>
            <person name="Shi J."/>
            <person name="Ge H."/>
        </authorList>
    </citation>
    <scope>NUCLEOTIDE SEQUENCE [LARGE SCALE GENOMIC DNA]</scope>
    <source>
        <strain evidence="2 3">NA00687</strain>
    </source>
</reference>
<dbReference type="Pfam" id="PF13612">
    <property type="entry name" value="DDE_Tnp_1_3"/>
    <property type="match status" value="1"/>
</dbReference>
<dbReference type="AlphaFoldDB" id="A0A7H8NB74"/>
<dbReference type="Proteomes" id="UP000509303">
    <property type="component" value="Chromosome"/>
</dbReference>
<feature type="domain" description="Transposase DDE" evidence="1">
    <location>
        <begin position="104"/>
        <end position="254"/>
    </location>
</feature>